<organism evidence="2 3">
    <name type="scientific">Cerrena zonata</name>
    <dbReference type="NCBI Taxonomy" id="2478898"/>
    <lineage>
        <taxon>Eukaryota</taxon>
        <taxon>Fungi</taxon>
        <taxon>Dikarya</taxon>
        <taxon>Basidiomycota</taxon>
        <taxon>Agaricomycotina</taxon>
        <taxon>Agaricomycetes</taxon>
        <taxon>Polyporales</taxon>
        <taxon>Cerrenaceae</taxon>
        <taxon>Cerrena</taxon>
    </lineage>
</organism>
<comment type="caution">
    <text evidence="2">The sequence shown here is derived from an EMBL/GenBank/DDBJ whole genome shotgun (WGS) entry which is preliminary data.</text>
</comment>
<feature type="transmembrane region" description="Helical" evidence="1">
    <location>
        <begin position="125"/>
        <end position="145"/>
    </location>
</feature>
<name>A0AAW0G1V0_9APHY</name>
<evidence type="ECO:0008006" key="4">
    <source>
        <dbReference type="Google" id="ProtNLM"/>
    </source>
</evidence>
<dbReference type="AlphaFoldDB" id="A0AAW0G1V0"/>
<proteinExistence type="predicted"/>
<sequence length="196" mass="21664">MILWDHRPLVVKLMTAGFVASFSAQVVFMGIALANLGPTVTWSEIANMCIVSSTTPTFIAVWAAPMLFEILVLVLTILNALDRPRGAQLPVVKALYRDGIIYFVALTTLRALNLGFASIRQPSLIMLGAFFVWAMTTTVLNRSLLRLRNAEVKHMEYELSIGGFSGGGRTSPFDLGKSISDIEMPTYDRVSRMFSR</sequence>
<keyword evidence="1" id="KW-0472">Membrane</keyword>
<evidence type="ECO:0000313" key="3">
    <source>
        <dbReference type="Proteomes" id="UP001385951"/>
    </source>
</evidence>
<evidence type="ECO:0000256" key="1">
    <source>
        <dbReference type="SAM" id="Phobius"/>
    </source>
</evidence>
<gene>
    <name evidence="2" type="ORF">QCA50_011688</name>
</gene>
<reference evidence="2 3" key="1">
    <citation type="submission" date="2022-09" db="EMBL/GenBank/DDBJ databases">
        <authorList>
            <person name="Palmer J.M."/>
        </authorList>
    </citation>
    <scope>NUCLEOTIDE SEQUENCE [LARGE SCALE GENOMIC DNA]</scope>
    <source>
        <strain evidence="2 3">DSM 7382</strain>
    </source>
</reference>
<evidence type="ECO:0000313" key="2">
    <source>
        <dbReference type="EMBL" id="KAK7685324.1"/>
    </source>
</evidence>
<dbReference type="EMBL" id="JASBNA010000021">
    <property type="protein sequence ID" value="KAK7685324.1"/>
    <property type="molecule type" value="Genomic_DNA"/>
</dbReference>
<protein>
    <recommendedName>
        <fullName evidence="4">Transmembrane protein</fullName>
    </recommendedName>
</protein>
<feature type="transmembrane region" description="Helical" evidence="1">
    <location>
        <begin position="12"/>
        <end position="37"/>
    </location>
</feature>
<accession>A0AAW0G1V0</accession>
<keyword evidence="3" id="KW-1185">Reference proteome</keyword>
<keyword evidence="1" id="KW-1133">Transmembrane helix</keyword>
<dbReference type="Proteomes" id="UP001385951">
    <property type="component" value="Unassembled WGS sequence"/>
</dbReference>
<keyword evidence="1" id="KW-0812">Transmembrane</keyword>
<feature type="transmembrane region" description="Helical" evidence="1">
    <location>
        <begin position="57"/>
        <end position="78"/>
    </location>
</feature>